<evidence type="ECO:0000256" key="1">
    <source>
        <dbReference type="SAM" id="MobiDB-lite"/>
    </source>
</evidence>
<proteinExistence type="predicted"/>
<sequence length="154" mass="16743">MNAHSNPWELLTGPLLCSLALWLSRGAGPADPRQRAFNGSYLLLVSYFFAWSLGKIPLVLNAAVIILPLLAIRLFHRRGQGVSPGLPVTRPKWPSASDGGKTAPPPRAPAKATLRRAHGLLAPQPGGRRAQQWQCTPRESALQYAAHCLQLFPN</sequence>
<comment type="caution">
    <text evidence="3">The sequence shown here is derived from an EMBL/GenBank/DDBJ whole genome shotgun (WGS) entry which is preliminary data.</text>
</comment>
<protein>
    <recommendedName>
        <fullName evidence="5">YgjV family protein</fullName>
    </recommendedName>
</protein>
<keyword evidence="2" id="KW-1133">Transmembrane helix</keyword>
<gene>
    <name evidence="3" type="ORF">I2I05_18755</name>
</gene>
<organism evidence="3 4">
    <name type="scientific">Hymenobacter jeongseonensis</name>
    <dbReference type="NCBI Taxonomy" id="2791027"/>
    <lineage>
        <taxon>Bacteria</taxon>
        <taxon>Pseudomonadati</taxon>
        <taxon>Bacteroidota</taxon>
        <taxon>Cytophagia</taxon>
        <taxon>Cytophagales</taxon>
        <taxon>Hymenobacteraceae</taxon>
        <taxon>Hymenobacter</taxon>
    </lineage>
</organism>
<keyword evidence="2" id="KW-0812">Transmembrane</keyword>
<accession>A0ABS0IM50</accession>
<feature type="region of interest" description="Disordered" evidence="1">
    <location>
        <begin position="86"/>
        <end position="109"/>
    </location>
</feature>
<name>A0ABS0IM50_9BACT</name>
<dbReference type="EMBL" id="JADQDQ010000012">
    <property type="protein sequence ID" value="MBF9239440.1"/>
    <property type="molecule type" value="Genomic_DNA"/>
</dbReference>
<dbReference type="Proteomes" id="UP000597617">
    <property type="component" value="Unassembled WGS sequence"/>
</dbReference>
<dbReference type="RefSeq" id="WP_196283786.1">
    <property type="nucleotide sequence ID" value="NZ_JADQDQ010000012.1"/>
</dbReference>
<evidence type="ECO:0000313" key="4">
    <source>
        <dbReference type="Proteomes" id="UP000597617"/>
    </source>
</evidence>
<evidence type="ECO:0000313" key="3">
    <source>
        <dbReference type="EMBL" id="MBF9239440.1"/>
    </source>
</evidence>
<keyword evidence="4" id="KW-1185">Reference proteome</keyword>
<feature type="transmembrane region" description="Helical" evidence="2">
    <location>
        <begin position="42"/>
        <end position="70"/>
    </location>
</feature>
<keyword evidence="2" id="KW-0472">Membrane</keyword>
<evidence type="ECO:0008006" key="5">
    <source>
        <dbReference type="Google" id="ProtNLM"/>
    </source>
</evidence>
<evidence type="ECO:0000256" key="2">
    <source>
        <dbReference type="SAM" id="Phobius"/>
    </source>
</evidence>
<reference evidence="3 4" key="1">
    <citation type="submission" date="2020-11" db="EMBL/GenBank/DDBJ databases">
        <authorList>
            <person name="Kim M.K."/>
        </authorList>
    </citation>
    <scope>NUCLEOTIDE SEQUENCE [LARGE SCALE GENOMIC DNA]</scope>
    <source>
        <strain evidence="3 4">BT683</strain>
    </source>
</reference>